<dbReference type="GO" id="GO:0016020">
    <property type="term" value="C:membrane"/>
    <property type="evidence" value="ECO:0007669"/>
    <property type="project" value="InterPro"/>
</dbReference>
<dbReference type="Pfam" id="PF13375">
    <property type="entry name" value="RnfC_N"/>
    <property type="match status" value="1"/>
</dbReference>
<keyword evidence="2" id="KW-0004">4Fe-4S</keyword>
<dbReference type="InterPro" id="IPR026902">
    <property type="entry name" value="RnfC_N"/>
</dbReference>
<dbReference type="EMBL" id="CP034345">
    <property type="protein sequence ID" value="QGX95076.1"/>
    <property type="molecule type" value="Genomic_DNA"/>
</dbReference>
<keyword evidence="11" id="KW-1185">Reference proteome</keyword>
<dbReference type="InterPro" id="IPR010208">
    <property type="entry name" value="Ion_transpt_RnfC/RsxC"/>
</dbReference>
<dbReference type="Proteomes" id="UP000428325">
    <property type="component" value="Chromosome"/>
</dbReference>
<dbReference type="KEGG" id="hra:EI982_09875"/>
<keyword evidence="3" id="KW-0479">Metal-binding</keyword>
<dbReference type="GeneID" id="43369846"/>
<evidence type="ECO:0000256" key="4">
    <source>
        <dbReference type="ARBA" id="ARBA00022737"/>
    </source>
</evidence>
<evidence type="ECO:0000256" key="7">
    <source>
        <dbReference type="ARBA" id="ARBA00023014"/>
    </source>
</evidence>
<organism evidence="10 11">
    <name type="scientific">Haloplanus rallus</name>
    <dbReference type="NCBI Taxonomy" id="1816183"/>
    <lineage>
        <taxon>Archaea</taxon>
        <taxon>Methanobacteriati</taxon>
        <taxon>Methanobacteriota</taxon>
        <taxon>Stenosarchaea group</taxon>
        <taxon>Halobacteria</taxon>
        <taxon>Halobacteriales</taxon>
        <taxon>Haloferacaceae</taxon>
        <taxon>Haloplanus</taxon>
    </lineage>
</organism>
<protein>
    <submittedName>
        <fullName evidence="10">NADH dehydrogenase subunit</fullName>
    </submittedName>
</protein>
<evidence type="ECO:0000313" key="11">
    <source>
        <dbReference type="Proteomes" id="UP000428325"/>
    </source>
</evidence>
<keyword evidence="5" id="KW-0249">Electron transport</keyword>
<accession>A0A6B9F3S0</accession>
<keyword evidence="4" id="KW-0677">Repeat</keyword>
<feature type="domain" description="RnfC Barrel sandwich hybrid" evidence="9">
    <location>
        <begin position="311"/>
        <end position="359"/>
    </location>
</feature>
<dbReference type="InterPro" id="IPR037225">
    <property type="entry name" value="Nuo51_FMN-bd_sf"/>
</dbReference>
<feature type="domain" description="NADH-ubiquinone oxidoreductase 51kDa subunit FMN-binding" evidence="8">
    <location>
        <begin position="18"/>
        <end position="173"/>
    </location>
</feature>
<proteinExistence type="predicted"/>
<keyword evidence="7" id="KW-0411">Iron-sulfur</keyword>
<dbReference type="GO" id="GO:0051539">
    <property type="term" value="F:4 iron, 4 sulfur cluster binding"/>
    <property type="evidence" value="ECO:0007669"/>
    <property type="project" value="UniProtKB-KW"/>
</dbReference>
<dbReference type="PANTHER" id="PTHR43034">
    <property type="entry name" value="ION-TRANSLOCATING OXIDOREDUCTASE COMPLEX SUBUNIT C"/>
    <property type="match status" value="1"/>
</dbReference>
<keyword evidence="1" id="KW-0813">Transport</keyword>
<name>A0A6B9F3S0_9EURY</name>
<dbReference type="Pfam" id="PF01512">
    <property type="entry name" value="Complex1_51K"/>
    <property type="match status" value="1"/>
</dbReference>
<sequence length="369" mass="39432">MSLSRLDGVTVPEIATTIRNAGVAGAGGSGFPTYAKWRRLDDVDHLLVNAQESEPVYHMDTWLGRERASGLAALFDALLGTALETVVVAPKLTDRDRLRPLETATDATVYLPDDLPLDPEAASGVVFAYTEDRYQYGMEQVLLRTVDGTVLVGDDLPMDHGWIVQNVETLANLRRALDSGTPVTRKYVHVAGDVPRHRFLDVPVGTPAAHLLDAAGIPIDAVPDDRVLLEGGPGWCFRTDGPPETFAVSKRTNGVLLVDRETVAAHTLGEGRIDLLDARDWDGDHEATPSALDPDAVRVPLVANPSLGPVAAADPIVAPGDRVERGEMIATPGEAISNAHHATLDGTVTAVEARHVTIRAGAADDRSRD</sequence>
<evidence type="ECO:0000259" key="8">
    <source>
        <dbReference type="Pfam" id="PF01512"/>
    </source>
</evidence>
<keyword evidence="6" id="KW-0408">Iron</keyword>
<gene>
    <name evidence="10" type="ORF">EI982_09875</name>
</gene>
<dbReference type="Gene3D" id="3.40.50.11540">
    <property type="entry name" value="NADH-ubiquinone oxidoreductase 51kDa subunit"/>
    <property type="match status" value="1"/>
</dbReference>
<dbReference type="InterPro" id="IPR011538">
    <property type="entry name" value="Nuo51_FMN-bd"/>
</dbReference>
<dbReference type="GO" id="GO:0009055">
    <property type="term" value="F:electron transfer activity"/>
    <property type="evidence" value="ECO:0007669"/>
    <property type="project" value="InterPro"/>
</dbReference>
<evidence type="ECO:0000256" key="5">
    <source>
        <dbReference type="ARBA" id="ARBA00022982"/>
    </source>
</evidence>
<evidence type="ECO:0000256" key="6">
    <source>
        <dbReference type="ARBA" id="ARBA00023004"/>
    </source>
</evidence>
<evidence type="ECO:0000256" key="1">
    <source>
        <dbReference type="ARBA" id="ARBA00022448"/>
    </source>
</evidence>
<dbReference type="RefSeq" id="WP_157689532.1">
    <property type="nucleotide sequence ID" value="NZ_CP034345.1"/>
</dbReference>
<evidence type="ECO:0000313" key="10">
    <source>
        <dbReference type="EMBL" id="QGX95076.1"/>
    </source>
</evidence>
<dbReference type="GO" id="GO:0046872">
    <property type="term" value="F:metal ion binding"/>
    <property type="evidence" value="ECO:0007669"/>
    <property type="project" value="UniProtKB-KW"/>
</dbReference>
<evidence type="ECO:0000256" key="3">
    <source>
        <dbReference type="ARBA" id="ARBA00022723"/>
    </source>
</evidence>
<evidence type="ECO:0000256" key="2">
    <source>
        <dbReference type="ARBA" id="ARBA00022485"/>
    </source>
</evidence>
<dbReference type="AlphaFoldDB" id="A0A6B9F3S0"/>
<reference evidence="10 11" key="1">
    <citation type="submission" date="2018-12" db="EMBL/GenBank/DDBJ databases">
        <title>Complete genome sequence of Haloplanus rallus MBLA0036.</title>
        <authorList>
            <person name="Nam Y.-d."/>
            <person name="Kang J."/>
            <person name="Chung W.-H."/>
            <person name="Park Y.S."/>
        </authorList>
    </citation>
    <scope>NUCLEOTIDE SEQUENCE [LARGE SCALE GENOMIC DNA]</scope>
    <source>
        <strain evidence="10 11">MBLA0036</strain>
    </source>
</reference>
<dbReference type="OrthoDB" id="297477at2157"/>
<dbReference type="PANTHER" id="PTHR43034:SF2">
    <property type="entry name" value="ION-TRANSLOCATING OXIDOREDUCTASE COMPLEX SUBUNIT C"/>
    <property type="match status" value="1"/>
</dbReference>
<evidence type="ECO:0000259" key="9">
    <source>
        <dbReference type="Pfam" id="PF13375"/>
    </source>
</evidence>
<dbReference type="SUPFAM" id="SSF142019">
    <property type="entry name" value="Nqo1 FMN-binding domain-like"/>
    <property type="match status" value="1"/>
</dbReference>